<dbReference type="AlphaFoldDB" id="A0A8H2ZYL3"/>
<dbReference type="EMBL" id="CAJMWS010000065">
    <property type="protein sequence ID" value="CAE6352626.1"/>
    <property type="molecule type" value="Genomic_DNA"/>
</dbReference>
<evidence type="ECO:0000259" key="3">
    <source>
        <dbReference type="PROSITE" id="PS51752"/>
    </source>
</evidence>
<evidence type="ECO:0000313" key="5">
    <source>
        <dbReference type="Proteomes" id="UP000663846"/>
    </source>
</evidence>
<keyword evidence="1" id="KW-0732">Signal</keyword>
<evidence type="ECO:0000313" key="4">
    <source>
        <dbReference type="EMBL" id="CAE6352626.1"/>
    </source>
</evidence>
<feature type="domain" description="Jacalin-type lectin" evidence="3">
    <location>
        <begin position="224"/>
        <end position="376"/>
    </location>
</feature>
<evidence type="ECO:0000256" key="2">
    <source>
        <dbReference type="ARBA" id="ARBA00022734"/>
    </source>
</evidence>
<dbReference type="SMART" id="SM00915">
    <property type="entry name" value="Jacalin"/>
    <property type="match status" value="1"/>
</dbReference>
<proteinExistence type="predicted"/>
<dbReference type="GO" id="GO:0030246">
    <property type="term" value="F:carbohydrate binding"/>
    <property type="evidence" value="ECO:0007669"/>
    <property type="project" value="UniProtKB-KW"/>
</dbReference>
<dbReference type="InterPro" id="IPR001229">
    <property type="entry name" value="Jacalin-like_lectin_dom"/>
</dbReference>
<comment type="caution">
    <text evidence="4">The sequence shown here is derived from an EMBL/GenBank/DDBJ whole genome shotgun (WGS) entry which is preliminary data.</text>
</comment>
<dbReference type="PANTHER" id="PTHR33589:SF3">
    <property type="entry name" value="ZYMOGEN GRANULE MEMBRANE PROTEIN 16-LIKE"/>
    <property type="match status" value="1"/>
</dbReference>
<dbReference type="Proteomes" id="UP000663846">
    <property type="component" value="Unassembled WGS sequence"/>
</dbReference>
<organism evidence="4 5">
    <name type="scientific">Rhizoctonia solani</name>
    <dbReference type="NCBI Taxonomy" id="456999"/>
    <lineage>
        <taxon>Eukaryota</taxon>
        <taxon>Fungi</taxon>
        <taxon>Dikarya</taxon>
        <taxon>Basidiomycota</taxon>
        <taxon>Agaricomycotina</taxon>
        <taxon>Agaricomycetes</taxon>
        <taxon>Cantharellales</taxon>
        <taxon>Ceratobasidiaceae</taxon>
        <taxon>Rhizoctonia</taxon>
    </lineage>
</organism>
<protein>
    <recommendedName>
        <fullName evidence="3">Jacalin-type lectin domain-containing protein</fullName>
    </recommendedName>
</protein>
<dbReference type="PROSITE" id="PS51752">
    <property type="entry name" value="JACALIN_LECTIN"/>
    <property type="match status" value="1"/>
</dbReference>
<dbReference type="InterPro" id="IPR036404">
    <property type="entry name" value="Jacalin-like_lectin_dom_sf"/>
</dbReference>
<keyword evidence="2" id="KW-0430">Lectin</keyword>
<dbReference type="InterPro" id="IPR052321">
    <property type="entry name" value="PolyBind_ProtTraffic"/>
</dbReference>
<dbReference type="PANTHER" id="PTHR33589">
    <property type="entry name" value="OS11G0524900 PROTEIN"/>
    <property type="match status" value="1"/>
</dbReference>
<feature type="non-terminal residue" evidence="4">
    <location>
        <position position="1"/>
    </location>
</feature>
<evidence type="ECO:0000256" key="1">
    <source>
        <dbReference type="ARBA" id="ARBA00022729"/>
    </source>
</evidence>
<dbReference type="SUPFAM" id="SSF51101">
    <property type="entry name" value="Mannose-binding lectins"/>
    <property type="match status" value="2"/>
</dbReference>
<accession>A0A8H2ZYL3</accession>
<reference evidence="4" key="1">
    <citation type="submission" date="2021-01" db="EMBL/GenBank/DDBJ databases">
        <authorList>
            <person name="Kaushik A."/>
        </authorList>
    </citation>
    <scope>NUCLEOTIDE SEQUENCE</scope>
    <source>
        <strain evidence="4">AG1-1C</strain>
    </source>
</reference>
<dbReference type="Gene3D" id="2.100.10.30">
    <property type="entry name" value="Jacalin-like lectin domain"/>
    <property type="match status" value="2"/>
</dbReference>
<name>A0A8H2ZYL3_9AGAM</name>
<sequence length="386" mass="42896">EKSPKPEEHIPFNPFSAVNPRNYDFDREIREAAKQMIPIREAAPPRPSEFAPGANWNVPQPSPTPRIITPAVPVTHKRREALHQAPYDPIYPPNFPVPEPVFAPEPGGPPIEFDGREHVYKTISHIYVVSDDYISRIAVEPLGIFTLHQGEEISHVMLGADEKYISNIQFLTNMGRASRRFGGRHGRLHFLSGDGGSLGAIGGSWFGIWINRLKARAPLRDDQRLISHYVGAETGGQPFNDYAYMGDPQFSMIGQISISIAPEEEIQSIQVTFNHTRGNVIISSPAPRHGAWGGKEYIFPLMPGEYIIQVEVKSGECVNQLCFVTNTGRRSQVVGTMAGTAFQCQPIGHFKARPALKFLAGHSETHLNGLMFVWAFPYDSETGYLG</sequence>
<gene>
    <name evidence="4" type="ORF">RDB_LOCUS12386</name>
</gene>
<dbReference type="Pfam" id="PF01419">
    <property type="entry name" value="Jacalin"/>
    <property type="match status" value="1"/>
</dbReference>